<evidence type="ECO:0000313" key="3">
    <source>
        <dbReference type="Proteomes" id="UP000595373"/>
    </source>
</evidence>
<keyword evidence="3" id="KW-1185">Reference proteome</keyword>
<gene>
    <name evidence="2" type="ORF">JFL49_06915</name>
</gene>
<reference evidence="2 3" key="1">
    <citation type="submission" date="2020-12" db="EMBL/GenBank/DDBJ databases">
        <title>ASc-MMNZ-VFA-070.</title>
        <authorList>
            <person name="Schryvers A."/>
            <person name="Mostafa Nazari M."/>
            <person name="Farshchi Andisi V."/>
            <person name="Timsit E."/>
            <person name="Walter Morck D."/>
        </authorList>
    </citation>
    <scope>NUCLEOTIDE SEQUENCE [LARGE SCALE GENOMIC DNA]</scope>
    <source>
        <strain evidence="2 3">ASc-MMNZ-VFA-070</strain>
    </source>
</reference>
<dbReference type="RefSeq" id="WP_075293480.1">
    <property type="nucleotide sequence ID" value="NZ_CP018802.1"/>
</dbReference>
<feature type="transmembrane region" description="Helical" evidence="1">
    <location>
        <begin position="220"/>
        <end position="238"/>
    </location>
</feature>
<keyword evidence="1" id="KW-0812">Transmembrane</keyword>
<feature type="transmembrane region" description="Helical" evidence="1">
    <location>
        <begin position="118"/>
        <end position="135"/>
    </location>
</feature>
<dbReference type="InterPro" id="IPR025576">
    <property type="entry name" value="YwiC"/>
</dbReference>
<feature type="transmembrane region" description="Helical" evidence="1">
    <location>
        <begin position="65"/>
        <end position="82"/>
    </location>
</feature>
<feature type="transmembrane region" description="Helical" evidence="1">
    <location>
        <begin position="36"/>
        <end position="53"/>
    </location>
</feature>
<evidence type="ECO:0000256" key="1">
    <source>
        <dbReference type="SAM" id="Phobius"/>
    </source>
</evidence>
<organism evidence="2 3">
    <name type="scientific">Histophilus somni</name>
    <name type="common">Haemophilus somnus</name>
    <dbReference type="NCBI Taxonomy" id="731"/>
    <lineage>
        <taxon>Bacteria</taxon>
        <taxon>Pseudomonadati</taxon>
        <taxon>Pseudomonadota</taxon>
        <taxon>Gammaproteobacteria</taxon>
        <taxon>Pasteurellales</taxon>
        <taxon>Pasteurellaceae</taxon>
        <taxon>Histophilus</taxon>
    </lineage>
</organism>
<feature type="transmembrane region" description="Helical" evidence="1">
    <location>
        <begin position="141"/>
        <end position="161"/>
    </location>
</feature>
<evidence type="ECO:0000313" key="2">
    <source>
        <dbReference type="EMBL" id="QQF81810.1"/>
    </source>
</evidence>
<accession>A0A9Q6YZI6</accession>
<dbReference type="OrthoDB" id="2380563at2"/>
<name>A0A9Q6YZI6_HISSO</name>
<dbReference type="Proteomes" id="UP000595373">
    <property type="component" value="Chromosome"/>
</dbReference>
<sequence>MKMLISNQHGATLMALMPFLYGMLLAKPTWQHSFLFLAWFSLYLMSYPFFHLFKGKKSNFIRYQKYTLIYGTTSLIFALPVFYYNWHILYFLIAMLPFGFINIYFVKQKNERALINDLAGIIIFAIAGMASYYFSTFTFTQQIWLVALLPSLYFIGTTLYVKSCLRERKNPKYLLASYLWHFACVVLFVAIQQFYLAFAFVIPAIRAYFLPKMKISAKQLGLIEIAVALVFFIQLLFATL</sequence>
<feature type="transmembrane region" description="Helical" evidence="1">
    <location>
        <begin position="173"/>
        <end position="200"/>
    </location>
</feature>
<dbReference type="EMBL" id="CP066558">
    <property type="protein sequence ID" value="QQF81810.1"/>
    <property type="molecule type" value="Genomic_DNA"/>
</dbReference>
<dbReference type="Pfam" id="PF14256">
    <property type="entry name" value="YwiC"/>
    <property type="match status" value="1"/>
</dbReference>
<dbReference type="AlphaFoldDB" id="A0A9Q6YZI6"/>
<keyword evidence="1" id="KW-1133">Transmembrane helix</keyword>
<keyword evidence="1" id="KW-0472">Membrane</keyword>
<proteinExistence type="predicted"/>
<feature type="transmembrane region" description="Helical" evidence="1">
    <location>
        <begin position="88"/>
        <end position="106"/>
    </location>
</feature>
<protein>
    <submittedName>
        <fullName evidence="2">YwiC-like family protein</fullName>
    </submittedName>
</protein>